<sequence length="246" mass="28601">MIIKDIKEKFTKAKEAENNPTSTTTTATSTITTMSTITATSTTTTAMAKPKYDPCDSFLKLDDKYAEKAYTFCKQIDRNVKNIYAMDKGIKNEKYCLHYKYWVYSRYKKDQCNDYEDFLLNNCDDYFVFDEMYNPSILLSLLKICMNKKSVNDADIKKVNESFGVSVNPENLKPVSTVSDVKFKCSEGFYWDGSEYQRGSKLHRRKQKKININSNFHDEHQFLSYGVESIKIPANNKRLHVAYHSR</sequence>
<evidence type="ECO:0000313" key="1">
    <source>
        <dbReference type="EMBL" id="SBS92210.1"/>
    </source>
</evidence>
<accession>A0A1A8XDN4</accession>
<reference evidence="2" key="1">
    <citation type="submission" date="2016-05" db="EMBL/GenBank/DDBJ databases">
        <authorList>
            <person name="Lavstsen T."/>
            <person name="Jespersen J.S."/>
        </authorList>
    </citation>
    <scope>NUCLEOTIDE SEQUENCE [LARGE SCALE GENOMIC DNA]</scope>
</reference>
<dbReference type="Proteomes" id="UP000078560">
    <property type="component" value="Unassembled WGS sequence"/>
</dbReference>
<protein>
    <submittedName>
        <fullName evidence="2">PIR Superfamily Protein</fullName>
    </submittedName>
</protein>
<organism evidence="2 3">
    <name type="scientific">Plasmodium ovale curtisi</name>
    <dbReference type="NCBI Taxonomy" id="864141"/>
    <lineage>
        <taxon>Eukaryota</taxon>
        <taxon>Sar</taxon>
        <taxon>Alveolata</taxon>
        <taxon>Apicomplexa</taxon>
        <taxon>Aconoidasida</taxon>
        <taxon>Haemosporida</taxon>
        <taxon>Plasmodiidae</taxon>
        <taxon>Plasmodium</taxon>
        <taxon>Plasmodium (Plasmodium)</taxon>
    </lineage>
</organism>
<proteinExistence type="predicted"/>
<dbReference type="Proteomes" id="UP000078546">
    <property type="component" value="Unassembled WGS sequence"/>
</dbReference>
<dbReference type="EMBL" id="FLQU01001249">
    <property type="protein sequence ID" value="SBS92210.1"/>
    <property type="molecule type" value="Genomic_DNA"/>
</dbReference>
<name>A0A1A8XDN4_PLAOA</name>
<dbReference type="AlphaFoldDB" id="A0A1A8XDN4"/>
<evidence type="ECO:0000313" key="4">
    <source>
        <dbReference type="Proteomes" id="UP000078560"/>
    </source>
</evidence>
<evidence type="ECO:0000313" key="2">
    <source>
        <dbReference type="EMBL" id="SBT02431.1"/>
    </source>
</evidence>
<gene>
    <name evidence="2" type="ORF">POVCU1_076790</name>
    <name evidence="1" type="ORF">POVCU2_0072780</name>
</gene>
<dbReference type="EMBL" id="FLQV01003407">
    <property type="protein sequence ID" value="SBT02431.1"/>
    <property type="molecule type" value="Genomic_DNA"/>
</dbReference>
<evidence type="ECO:0000313" key="3">
    <source>
        <dbReference type="Proteomes" id="UP000078546"/>
    </source>
</evidence>
<reference evidence="3 4" key="2">
    <citation type="submission" date="2016-05" db="EMBL/GenBank/DDBJ databases">
        <authorList>
            <person name="Naeem Raeece"/>
        </authorList>
    </citation>
    <scope>NUCLEOTIDE SEQUENCE [LARGE SCALE GENOMIC DNA]</scope>
</reference>